<evidence type="ECO:0000313" key="3">
    <source>
        <dbReference type="EMBL" id="KAF0758799.1"/>
    </source>
</evidence>
<evidence type="ECO:0000259" key="1">
    <source>
        <dbReference type="Pfam" id="PF21787"/>
    </source>
</evidence>
<reference evidence="3 4" key="1">
    <citation type="submission" date="2019-08" db="EMBL/GenBank/DDBJ databases">
        <title>Whole genome of Aphis craccivora.</title>
        <authorList>
            <person name="Voronova N.V."/>
            <person name="Shulinski R.S."/>
            <person name="Bandarenka Y.V."/>
            <person name="Zhorov D.G."/>
            <person name="Warner D."/>
        </authorList>
    </citation>
    <scope>NUCLEOTIDE SEQUENCE [LARGE SCALE GENOMIC DNA]</scope>
    <source>
        <strain evidence="3">180601</strain>
        <tissue evidence="3">Whole Body</tissue>
    </source>
</reference>
<dbReference type="InterPro" id="IPR048365">
    <property type="entry name" value="TNP-like_RNaseH_N"/>
</dbReference>
<gene>
    <name evidence="3" type="ORF">FWK35_00026620</name>
</gene>
<dbReference type="Pfam" id="PF21787">
    <property type="entry name" value="TNP-like_RNaseH_N"/>
    <property type="match status" value="1"/>
</dbReference>
<comment type="caution">
    <text evidence="3">The sequence shown here is derived from an EMBL/GenBank/DDBJ whole genome shotgun (WGS) entry which is preliminary data.</text>
</comment>
<protein>
    <submittedName>
        <fullName evidence="3">Transposable element P transposase</fullName>
    </submittedName>
</protein>
<feature type="domain" description="Transposable element P transposase-like RNase H" evidence="1">
    <location>
        <begin position="169"/>
        <end position="298"/>
    </location>
</feature>
<evidence type="ECO:0000259" key="2">
    <source>
        <dbReference type="Pfam" id="PF21788"/>
    </source>
</evidence>
<dbReference type="Pfam" id="PF21788">
    <property type="entry name" value="TNP-like_GBD"/>
    <property type="match status" value="1"/>
</dbReference>
<organism evidence="3 4">
    <name type="scientific">Aphis craccivora</name>
    <name type="common">Cowpea aphid</name>
    <dbReference type="NCBI Taxonomy" id="307492"/>
    <lineage>
        <taxon>Eukaryota</taxon>
        <taxon>Metazoa</taxon>
        <taxon>Ecdysozoa</taxon>
        <taxon>Arthropoda</taxon>
        <taxon>Hexapoda</taxon>
        <taxon>Insecta</taxon>
        <taxon>Pterygota</taxon>
        <taxon>Neoptera</taxon>
        <taxon>Paraneoptera</taxon>
        <taxon>Hemiptera</taxon>
        <taxon>Sternorrhyncha</taxon>
        <taxon>Aphidomorpha</taxon>
        <taxon>Aphidoidea</taxon>
        <taxon>Aphididae</taxon>
        <taxon>Aphidini</taxon>
        <taxon>Aphis</taxon>
        <taxon>Aphis</taxon>
    </lineage>
</organism>
<sequence length="741" mass="85857">MNKLVDVNTLSDSQGSINDSFIRQHNALQAAESAKSVITTITLSSDNQISNNLSTGTQKIQLLQKTLDDADNLTGNLKNQLEKSITIEHFLEMCEQYVTPSIYMLVKNELLTNNKNVSIKHSSKDKYSKKQLALTLHFHCPTLLNFLRRSYNLPSLPTLKKVIRQNNMKPGLNDFVFNFIKLKVSSFKLNALDCVLYVDQMSLQTYLYYNISQDSIVGFNQSSSHKTYDKASQALVFMIEGVNYKWKQFIAYYLLSSCTLNNLTSIVFSVIRRLRNIDFNILALVSDQSKELVSFSKMMHVSSNRPYFDIDGQRIVYIFNPLTLLRTTCDMFFKYSLYVNNEVIEKKYLDMYYNDMSNFDLCSTVRLTHKHIHPGPFDEINIGLAKEVFSGSVAGSMSVVMNRGILAISSKPTINFINNMHKLFDIFNNPFKNITLQKDHLFLMTELFKQMKVIDNSNKLNITSNVESINGWLVSISGLNMWWETLNPTINREYSLCTHWLNKDFLDSWFTKPRRSNVNNFKLTSIQFVQTFQKLFYKDYFECCPRANVNLDLDQIICKINDLPLSDNIFYVTNSQQHNLFKCSPIIIGTVDYRYLKIPEENILPYISGYLMYKCLQKHDCEICISYAYCQKTIDQSLFASFLQSYSENSTSTELLYQDNFQDYIKGLEYIFVVSFPTVSIEDNVGLLLKDSLCNVQLNHPCNCFDKTFLLDLYIRLRIFITIKFSNNITPPEEFKLSIFT</sequence>
<accession>A0A6G0YN21</accession>
<evidence type="ECO:0000313" key="4">
    <source>
        <dbReference type="Proteomes" id="UP000478052"/>
    </source>
</evidence>
<dbReference type="InterPro" id="IPR048366">
    <property type="entry name" value="TNP-like_GBD"/>
</dbReference>
<proteinExistence type="predicted"/>
<dbReference type="Proteomes" id="UP000478052">
    <property type="component" value="Unassembled WGS sequence"/>
</dbReference>
<feature type="domain" description="Transposable element P transposase-like GTP-binding insertion" evidence="2">
    <location>
        <begin position="334"/>
        <end position="429"/>
    </location>
</feature>
<name>A0A6G0YN21_APHCR</name>
<keyword evidence="4" id="KW-1185">Reference proteome</keyword>
<dbReference type="OrthoDB" id="8948150at2759"/>
<dbReference type="AlphaFoldDB" id="A0A6G0YN21"/>
<dbReference type="EMBL" id="VUJU01003196">
    <property type="protein sequence ID" value="KAF0758799.1"/>
    <property type="molecule type" value="Genomic_DNA"/>
</dbReference>